<proteinExistence type="predicted"/>
<comment type="caution">
    <text evidence="1">The sequence shown here is derived from an EMBL/GenBank/DDBJ whole genome shotgun (WGS) entry which is preliminary data.</text>
</comment>
<dbReference type="RefSeq" id="WP_187467644.1">
    <property type="nucleotide sequence ID" value="NZ_JACSIT010000139.1"/>
</dbReference>
<accession>A0A923PMU5</accession>
<evidence type="ECO:0000313" key="2">
    <source>
        <dbReference type="Proteomes" id="UP000650081"/>
    </source>
</evidence>
<reference evidence="1" key="1">
    <citation type="submission" date="2020-08" db="EMBL/GenBank/DDBJ databases">
        <title>Lewinella bacteria from marine environments.</title>
        <authorList>
            <person name="Zhong Y."/>
        </authorList>
    </citation>
    <scope>NUCLEOTIDE SEQUENCE</scope>
    <source>
        <strain evidence="1">KCTC 42187</strain>
    </source>
</reference>
<organism evidence="1 2">
    <name type="scientific">Neolewinella lacunae</name>
    <dbReference type="NCBI Taxonomy" id="1517758"/>
    <lineage>
        <taxon>Bacteria</taxon>
        <taxon>Pseudomonadati</taxon>
        <taxon>Bacteroidota</taxon>
        <taxon>Saprospiria</taxon>
        <taxon>Saprospirales</taxon>
        <taxon>Lewinellaceae</taxon>
        <taxon>Neolewinella</taxon>
    </lineage>
</organism>
<sequence length="145" mass="16313">MRNNKLILLVFGTFLICTLSCTEPDSDWYTCNIKNEATSEVKIRLFLRANIPPYDSLIIRPGETKAFGKYFSPAPAIYGCEARKIEFIFSNGLGYICTRPELGPNTSELCFLNGKDPFLPPRLPEGELGSITTITQEDFENAYDL</sequence>
<name>A0A923PMU5_9BACT</name>
<dbReference type="EMBL" id="JACSIT010000139">
    <property type="protein sequence ID" value="MBC6995616.1"/>
    <property type="molecule type" value="Genomic_DNA"/>
</dbReference>
<dbReference type="Proteomes" id="UP000650081">
    <property type="component" value="Unassembled WGS sequence"/>
</dbReference>
<keyword evidence="2" id="KW-1185">Reference proteome</keyword>
<evidence type="ECO:0000313" key="1">
    <source>
        <dbReference type="EMBL" id="MBC6995616.1"/>
    </source>
</evidence>
<gene>
    <name evidence="1" type="ORF">H9S92_15720</name>
</gene>
<protein>
    <submittedName>
        <fullName evidence="1">Uncharacterized protein</fullName>
    </submittedName>
</protein>
<dbReference type="AlphaFoldDB" id="A0A923PMU5"/>